<dbReference type="PANTHER" id="PTHR45695:SF9">
    <property type="entry name" value="LEUCOKININ RECEPTOR"/>
    <property type="match status" value="1"/>
</dbReference>
<keyword evidence="2" id="KW-1003">Cell membrane</keyword>
<dbReference type="Gene3D" id="1.20.1070.10">
    <property type="entry name" value="Rhodopsin 7-helix transmembrane proteins"/>
    <property type="match status" value="1"/>
</dbReference>
<sequence>MVFAHKMDESKPPLVIPTLLVPLQNHSCTETATPLPSRDLTGLRGEHGWKSNRTDLRYGLRPGEVATASIFFGALWLFSVFGNSLVCLVIHRSRRTQSTTNYFVVSMACADLLVSVASTPFVLLQFATGRWTLGSVMCKFVRYFQYLTPGVQIYVLLSICIDRFYTIVYPLSFKVSREKAKKMIATSWVFNAAFVTPVFFFYGPNWDNHCNYFLPASWEGTAYTVIHFLVSFVIPSVLIILFYQKVVKYIWRIGTDGRTVRRTMNIVPRTKVKTIKMFLILNLLFLLSWSLNVLSTPKICKFFAAFTCSFSRGAYPQSWSWSSSSNTSWLLLHSEFEKGAARLEGKRARLCLPYLANDSAPTYLVASPLGNVVLPEQGTLAQGIGARHLE</sequence>
<dbReference type="InterPro" id="IPR017452">
    <property type="entry name" value="GPCR_Rhodpsn_7TM"/>
</dbReference>
<dbReference type="Pfam" id="PF00001">
    <property type="entry name" value="7tm_1"/>
    <property type="match status" value="1"/>
</dbReference>
<reference evidence="15 16" key="1">
    <citation type="submission" date="2019-05" db="EMBL/GenBank/DDBJ databases">
        <title>A Chromosome-scale Meerkat (S. suricatta) Genome Assembly.</title>
        <authorList>
            <person name="Dudchenko O."/>
            <person name="Lieberman Aiden E."/>
            <person name="Tung J."/>
            <person name="Barreiro L.B."/>
            <person name="Clutton-Brock T.H."/>
        </authorList>
    </citation>
    <scope>NUCLEOTIDE SEQUENCE [LARGE SCALE GENOMIC DNA]</scope>
</reference>
<evidence type="ECO:0000256" key="11">
    <source>
        <dbReference type="ARBA" id="ARBA00067939"/>
    </source>
</evidence>
<dbReference type="Ensembl" id="ENSSSUT00005015410.1">
    <property type="protein sequence ID" value="ENSSSUP00005013488.1"/>
    <property type="gene ID" value="ENSSSUG00005008667.1"/>
</dbReference>
<dbReference type="GO" id="GO:0005886">
    <property type="term" value="C:plasma membrane"/>
    <property type="evidence" value="ECO:0007669"/>
    <property type="project" value="UniProtKB-SubCell"/>
</dbReference>
<evidence type="ECO:0000256" key="1">
    <source>
        <dbReference type="ARBA" id="ARBA00004651"/>
    </source>
</evidence>
<keyword evidence="16" id="KW-1185">Reference proteome</keyword>
<keyword evidence="6 13" id="KW-0472">Membrane</keyword>
<dbReference type="InterPro" id="IPR000276">
    <property type="entry name" value="GPCR_Rhodpsn"/>
</dbReference>
<evidence type="ECO:0000256" key="5">
    <source>
        <dbReference type="ARBA" id="ARBA00023040"/>
    </source>
</evidence>
<evidence type="ECO:0000256" key="13">
    <source>
        <dbReference type="SAM" id="Phobius"/>
    </source>
</evidence>
<evidence type="ECO:0000256" key="9">
    <source>
        <dbReference type="ARBA" id="ARBA00023180"/>
    </source>
</evidence>
<dbReference type="Proteomes" id="UP000472268">
    <property type="component" value="Chromosome 10"/>
</dbReference>
<dbReference type="PRINTS" id="PR00237">
    <property type="entry name" value="GPCRRHODOPSN"/>
</dbReference>
<keyword evidence="4 13" id="KW-1133">Transmembrane helix</keyword>
<dbReference type="SUPFAM" id="SSF81321">
    <property type="entry name" value="Family A G protein-coupled receptor-like"/>
    <property type="match status" value="1"/>
</dbReference>
<dbReference type="GO" id="GO:0004930">
    <property type="term" value="F:G protein-coupled receptor activity"/>
    <property type="evidence" value="ECO:0007669"/>
    <property type="project" value="UniProtKB-KW"/>
</dbReference>
<reference evidence="15" key="2">
    <citation type="submission" date="2025-08" db="UniProtKB">
        <authorList>
            <consortium name="Ensembl"/>
        </authorList>
    </citation>
    <scope>IDENTIFICATION</scope>
</reference>
<evidence type="ECO:0000256" key="8">
    <source>
        <dbReference type="ARBA" id="ARBA00023170"/>
    </source>
</evidence>
<accession>A0A673TNV5</accession>
<reference evidence="15" key="3">
    <citation type="submission" date="2025-09" db="UniProtKB">
        <authorList>
            <consortium name="Ensembl"/>
        </authorList>
    </citation>
    <scope>IDENTIFICATION</scope>
</reference>
<evidence type="ECO:0000256" key="4">
    <source>
        <dbReference type="ARBA" id="ARBA00022989"/>
    </source>
</evidence>
<evidence type="ECO:0000256" key="3">
    <source>
        <dbReference type="ARBA" id="ARBA00022692"/>
    </source>
</evidence>
<keyword evidence="3 13" id="KW-0812">Transmembrane</keyword>
<dbReference type="FunFam" id="1.20.1070.10:FF:000165">
    <property type="entry name" value="Probable G-protein coupled receptor 19"/>
    <property type="match status" value="1"/>
</dbReference>
<feature type="transmembrane region" description="Helical" evidence="13">
    <location>
        <begin position="151"/>
        <end position="171"/>
    </location>
</feature>
<name>A0A673TNV5_SURSU</name>
<dbReference type="PANTHER" id="PTHR45695">
    <property type="entry name" value="LEUCOKININ RECEPTOR-RELATED"/>
    <property type="match status" value="1"/>
</dbReference>
<gene>
    <name evidence="15" type="primary">GPR19</name>
</gene>
<evidence type="ECO:0000256" key="6">
    <source>
        <dbReference type="ARBA" id="ARBA00023136"/>
    </source>
</evidence>
<evidence type="ECO:0000256" key="2">
    <source>
        <dbReference type="ARBA" id="ARBA00022475"/>
    </source>
</evidence>
<comment type="subcellular location">
    <subcellularLocation>
        <location evidence="1">Cell membrane</location>
        <topology evidence="1">Multi-pass membrane protein</topology>
    </subcellularLocation>
</comment>
<dbReference type="AlphaFoldDB" id="A0A673TNV5"/>
<feature type="transmembrane region" description="Helical" evidence="13">
    <location>
        <begin position="274"/>
        <end position="291"/>
    </location>
</feature>
<organism evidence="15 16">
    <name type="scientific">Suricata suricatta</name>
    <name type="common">Meerkat</name>
    <dbReference type="NCBI Taxonomy" id="37032"/>
    <lineage>
        <taxon>Eukaryota</taxon>
        <taxon>Metazoa</taxon>
        <taxon>Chordata</taxon>
        <taxon>Craniata</taxon>
        <taxon>Vertebrata</taxon>
        <taxon>Euteleostomi</taxon>
        <taxon>Mammalia</taxon>
        <taxon>Eutheria</taxon>
        <taxon>Laurasiatheria</taxon>
        <taxon>Carnivora</taxon>
        <taxon>Feliformia</taxon>
        <taxon>Herpestidae</taxon>
        <taxon>Suricata</taxon>
    </lineage>
</organism>
<feature type="transmembrane region" description="Helical" evidence="13">
    <location>
        <begin position="222"/>
        <end position="243"/>
    </location>
</feature>
<keyword evidence="9" id="KW-0325">Glycoprotein</keyword>
<evidence type="ECO:0000313" key="16">
    <source>
        <dbReference type="Proteomes" id="UP000472268"/>
    </source>
</evidence>
<keyword evidence="5" id="KW-0297">G-protein coupled receptor</keyword>
<dbReference type="GO" id="GO:0005929">
    <property type="term" value="C:cilium"/>
    <property type="evidence" value="ECO:0007669"/>
    <property type="project" value="UniProtKB-ARBA"/>
</dbReference>
<feature type="transmembrane region" description="Helical" evidence="13">
    <location>
        <begin position="102"/>
        <end position="127"/>
    </location>
</feature>
<feature type="domain" description="G-protein coupled receptors family 1 profile" evidence="14">
    <location>
        <begin position="82"/>
        <end position="289"/>
    </location>
</feature>
<evidence type="ECO:0000313" key="15">
    <source>
        <dbReference type="Ensembl" id="ENSSSUP00005013488.1"/>
    </source>
</evidence>
<comment type="function">
    <text evidence="12">G-protein coupled receptor that plays a role in the regulation of circadian rhythms and energy metabolism. Participates in maintaining proper circadian gene expression in the suprachiasmatic nucleus (SCN), the locus of the master circadian clock in the brain. May function as a coordinator of aging-associated metabolic dysfunction, stress response, DNA integrity management, and eventual senescence. Upon binding to adropin, modulates mitochondrial energy metabolism via the p44/42-PDK4 signaling pathway, influencing pyruvate dehydrogenase activity.</text>
</comment>
<keyword evidence="8" id="KW-0675">Receptor</keyword>
<dbReference type="PROSITE" id="PS50262">
    <property type="entry name" value="G_PROTEIN_RECEP_F1_2"/>
    <property type="match status" value="1"/>
</dbReference>
<keyword evidence="7" id="KW-1015">Disulfide bond</keyword>
<dbReference type="OMA" id="STPKICK"/>
<feature type="transmembrane region" description="Helical" evidence="13">
    <location>
        <begin position="65"/>
        <end position="90"/>
    </location>
</feature>
<feature type="transmembrane region" description="Helical" evidence="13">
    <location>
        <begin position="183"/>
        <end position="202"/>
    </location>
</feature>
<evidence type="ECO:0000256" key="7">
    <source>
        <dbReference type="ARBA" id="ARBA00023157"/>
    </source>
</evidence>
<protein>
    <recommendedName>
        <fullName evidence="11">Probable G-protein coupled receptor 19</fullName>
    </recommendedName>
</protein>
<evidence type="ECO:0000259" key="14">
    <source>
        <dbReference type="PROSITE" id="PS50262"/>
    </source>
</evidence>
<evidence type="ECO:0000256" key="10">
    <source>
        <dbReference type="ARBA" id="ARBA00023224"/>
    </source>
</evidence>
<proteinExistence type="predicted"/>
<keyword evidence="10" id="KW-0807">Transducer</keyword>
<evidence type="ECO:0000256" key="12">
    <source>
        <dbReference type="ARBA" id="ARBA00093282"/>
    </source>
</evidence>